<dbReference type="GO" id="GO:0089702">
    <property type="term" value="F:undecaprenyl-phosphate glucose phosphotransferase activity"/>
    <property type="evidence" value="ECO:0007669"/>
    <property type="project" value="TreeGrafter"/>
</dbReference>
<dbReference type="GO" id="GO:0009242">
    <property type="term" value="P:colanic acid biosynthetic process"/>
    <property type="evidence" value="ECO:0007669"/>
    <property type="project" value="TreeGrafter"/>
</dbReference>
<evidence type="ECO:0000313" key="4">
    <source>
        <dbReference type="EMBL" id="OAD21690.1"/>
    </source>
</evidence>
<keyword evidence="4" id="KW-0808">Transferase</keyword>
<evidence type="ECO:0000256" key="2">
    <source>
        <dbReference type="SAM" id="Phobius"/>
    </source>
</evidence>
<reference evidence="4 5" key="1">
    <citation type="submission" date="2016-05" db="EMBL/GenBank/DDBJ databases">
        <title>Single-cell genome of chain-forming Candidatus Thiomargarita nelsonii and comparison to other large sulfur-oxidizing bacteria.</title>
        <authorList>
            <person name="Winkel M."/>
            <person name="Salman V."/>
            <person name="Woyke T."/>
            <person name="Schulz-Vogt H."/>
            <person name="Richter M."/>
            <person name="Flood B."/>
            <person name="Bailey J."/>
            <person name="Amann R."/>
            <person name="Mussmann M."/>
        </authorList>
    </citation>
    <scope>NUCLEOTIDE SEQUENCE [LARGE SCALE GENOMIC DNA]</scope>
    <source>
        <strain evidence="4 5">THI036</strain>
    </source>
</reference>
<dbReference type="EMBL" id="LUTY01001457">
    <property type="protein sequence ID" value="OAD21690.1"/>
    <property type="molecule type" value="Genomic_DNA"/>
</dbReference>
<name>A0A176S0Z7_9GAMM</name>
<dbReference type="InterPro" id="IPR003362">
    <property type="entry name" value="Bact_transf"/>
</dbReference>
<dbReference type="PANTHER" id="PTHR30576:SF21">
    <property type="entry name" value="UDP-GLUCOSE:UNDECAPRENYL-PHOSPHATE GLUCOSE-1-PHOSPHATE TRANSFERASE"/>
    <property type="match status" value="1"/>
</dbReference>
<proteinExistence type="inferred from homology"/>
<dbReference type="Pfam" id="PF13727">
    <property type="entry name" value="CoA_binding_3"/>
    <property type="match status" value="1"/>
</dbReference>
<evidence type="ECO:0000256" key="1">
    <source>
        <dbReference type="ARBA" id="ARBA00006464"/>
    </source>
</evidence>
<keyword evidence="5" id="KW-1185">Reference proteome</keyword>
<gene>
    <name evidence="4" type="ORF">THIOM_002537</name>
</gene>
<accession>A0A176S0Z7</accession>
<keyword evidence="2" id="KW-1133">Transmembrane helix</keyword>
<comment type="similarity">
    <text evidence="1">Belongs to the bacterial sugar transferase family.</text>
</comment>
<evidence type="ECO:0000313" key="5">
    <source>
        <dbReference type="Proteomes" id="UP000076962"/>
    </source>
</evidence>
<organism evidence="4 5">
    <name type="scientific">Candidatus Thiomargarita nelsonii</name>
    <dbReference type="NCBI Taxonomy" id="1003181"/>
    <lineage>
        <taxon>Bacteria</taxon>
        <taxon>Pseudomonadati</taxon>
        <taxon>Pseudomonadota</taxon>
        <taxon>Gammaproteobacteria</taxon>
        <taxon>Thiotrichales</taxon>
        <taxon>Thiotrichaceae</taxon>
        <taxon>Thiomargarita</taxon>
    </lineage>
</organism>
<dbReference type="Gene3D" id="3.40.50.720">
    <property type="entry name" value="NAD(P)-binding Rossmann-like Domain"/>
    <property type="match status" value="1"/>
</dbReference>
<feature type="domain" description="Bacterial sugar transferase" evidence="3">
    <location>
        <begin position="118"/>
        <end position="229"/>
    </location>
</feature>
<evidence type="ECO:0000259" key="3">
    <source>
        <dbReference type="Pfam" id="PF02397"/>
    </source>
</evidence>
<protein>
    <submittedName>
        <fullName evidence="4">Capsular polysaccharide biosynthesis glycosyltransferase</fullName>
    </submittedName>
</protein>
<dbReference type="PATRIC" id="fig|1003181.4.peg.3475"/>
<dbReference type="SUPFAM" id="SSF51735">
    <property type="entry name" value="NAD(P)-binding Rossmann-fold domains"/>
    <property type="match status" value="1"/>
</dbReference>
<dbReference type="Proteomes" id="UP000076962">
    <property type="component" value="Unassembled WGS sequence"/>
</dbReference>
<sequence>MQTIHSNSWMGLEVVGFYDDKLKPETQLDSVPVLGDLASLIEDGKNGRLDRIYIALPLCAEKRIKDILSALADTAVTVYMVPDMFVFELLHSRWQNLGGLPVISIYGTPLHGLGGLLKRVEDVILGLVILVLIAGPMLIIGLGVKFSSPGPILFKQRRYGLGGENIWVWKFRTMTVCEDDDSFTQVTDDDHRITKFGKFLRRTSLDEFPQFINVLQGQMSVVGPRPHPIHY</sequence>
<dbReference type="PANTHER" id="PTHR30576">
    <property type="entry name" value="COLANIC BIOSYNTHESIS UDP-GLUCOSE LIPID CARRIER TRANSFERASE"/>
    <property type="match status" value="1"/>
</dbReference>
<dbReference type="InterPro" id="IPR036291">
    <property type="entry name" value="NAD(P)-bd_dom_sf"/>
</dbReference>
<dbReference type="Pfam" id="PF02397">
    <property type="entry name" value="Bac_transf"/>
    <property type="match status" value="1"/>
</dbReference>
<keyword evidence="2" id="KW-0472">Membrane</keyword>
<keyword evidence="2" id="KW-0812">Transmembrane</keyword>
<comment type="caution">
    <text evidence="4">The sequence shown here is derived from an EMBL/GenBank/DDBJ whole genome shotgun (WGS) entry which is preliminary data.</text>
</comment>
<dbReference type="AlphaFoldDB" id="A0A176S0Z7"/>
<feature type="transmembrane region" description="Helical" evidence="2">
    <location>
        <begin position="123"/>
        <end position="144"/>
    </location>
</feature>